<dbReference type="InterPro" id="IPR026588">
    <property type="entry name" value="Choice_anch_A"/>
</dbReference>
<evidence type="ECO:0000256" key="1">
    <source>
        <dbReference type="SAM" id="SignalP"/>
    </source>
</evidence>
<accession>A0A5B8CVW8</accession>
<feature type="domain" description="Ice-binding protein C-terminal" evidence="2">
    <location>
        <begin position="277"/>
        <end position="301"/>
    </location>
</feature>
<feature type="signal peptide" evidence="1">
    <location>
        <begin position="1"/>
        <end position="19"/>
    </location>
</feature>
<sequence length="305" mass="31739">MAKGFIVAALAVHSVAASADVLDFGVAGKFNVFVFNDFISSNSDVEGAVAAGGNFTATGYSVNELNQPVAGNALVVGNNLSYTNGSVKNGNIDVGGTRNTSSFGFTGAYTNSQPINFSNERTYLSNLSSDLNLLSNTGTATYQFSGLQLTASNNTDVQIFDIDGSLFNSRNNTTFSGFSNGQTIILNISGNGLSFNGGTGTDFGSYGFNVVYNFYQATALSTGSGATGTILAPLANITGGYAAINGNVIANSWNTNTQVNVKGMFKPTEITGLVVTPVPEPESYAMLLMGLGVMGWLVRRRQTLA</sequence>
<evidence type="ECO:0000313" key="5">
    <source>
        <dbReference type="Proteomes" id="UP000311008"/>
    </source>
</evidence>
<dbReference type="NCBIfam" id="TIGR02595">
    <property type="entry name" value="PEP_CTERM"/>
    <property type="match status" value="1"/>
</dbReference>
<dbReference type="Pfam" id="PF07589">
    <property type="entry name" value="PEP-CTERM"/>
    <property type="match status" value="1"/>
</dbReference>
<dbReference type="NCBIfam" id="TIGR04215">
    <property type="entry name" value="choice_anch_A"/>
    <property type="match status" value="1"/>
</dbReference>
<evidence type="ECO:0000259" key="2">
    <source>
        <dbReference type="Pfam" id="PF07589"/>
    </source>
</evidence>
<keyword evidence="5" id="KW-1185">Reference proteome</keyword>
<feature type="chain" id="PRO_5022982604" evidence="1">
    <location>
        <begin position="20"/>
        <end position="305"/>
    </location>
</feature>
<dbReference type="AlphaFoldDB" id="A0A5B8CVW8"/>
<keyword evidence="1" id="KW-0732">Signal</keyword>
<dbReference type="EMBL" id="CP040946">
    <property type="protein sequence ID" value="QDC45438.1"/>
    <property type="molecule type" value="Genomic_DNA"/>
</dbReference>
<dbReference type="Pfam" id="PF20597">
    <property type="entry name" value="pAdhesive_15"/>
    <property type="match status" value="1"/>
</dbReference>
<dbReference type="Proteomes" id="UP000311008">
    <property type="component" value="Chromosome"/>
</dbReference>
<evidence type="ECO:0000313" key="4">
    <source>
        <dbReference type="EMBL" id="QDC45438.1"/>
    </source>
</evidence>
<gene>
    <name evidence="4" type="ORF">FIU01_10915</name>
</gene>
<dbReference type="OrthoDB" id="5455375at2"/>
<protein>
    <submittedName>
        <fullName evidence="4">Choice-of-anchor A family protein</fullName>
    </submittedName>
</protein>
<name>A0A5B8CVW8_9PROT</name>
<evidence type="ECO:0000259" key="3">
    <source>
        <dbReference type="Pfam" id="PF20597"/>
    </source>
</evidence>
<reference evidence="5" key="1">
    <citation type="journal article" date="2019" name="ISME J.">
        <title>Evolution in action: habitat transition from sediment to the pelagial leads to genome streamlining in Methylophilaceae.</title>
        <authorList>
            <person name="Salcher M."/>
            <person name="Schaefle D."/>
            <person name="Kaspar M."/>
            <person name="Neuenschwander S.M."/>
            <person name="Ghai R."/>
        </authorList>
    </citation>
    <scope>NUCLEOTIDE SEQUENCE [LARGE SCALE GENOMIC DNA]</scope>
    <source>
        <strain evidence="5">MMS-M-51</strain>
    </source>
</reference>
<dbReference type="KEGG" id="mmec:FIU01_10915"/>
<dbReference type="InterPro" id="IPR013424">
    <property type="entry name" value="Ice-binding_C"/>
</dbReference>
<organism evidence="4 5">
    <name type="scientific">Methylophilus medardicus</name>
    <dbReference type="NCBI Taxonomy" id="2588534"/>
    <lineage>
        <taxon>Bacteria</taxon>
        <taxon>Pseudomonadati</taxon>
        <taxon>Pseudomonadota</taxon>
        <taxon>Betaproteobacteria</taxon>
        <taxon>Nitrosomonadales</taxon>
        <taxon>Methylophilaceae</taxon>
        <taxon>Methylophilus</taxon>
    </lineage>
</organism>
<proteinExistence type="predicted"/>
<feature type="domain" description="Choice-of-anchor A" evidence="3">
    <location>
        <begin position="24"/>
        <end position="260"/>
    </location>
</feature>